<dbReference type="eggNOG" id="ENOG503387G">
    <property type="taxonomic scope" value="Bacteria"/>
</dbReference>
<dbReference type="InterPro" id="IPR024930">
    <property type="entry name" value="Skp_dom_sf"/>
</dbReference>
<dbReference type="Proteomes" id="UP000029628">
    <property type="component" value="Unassembled WGS sequence"/>
</dbReference>
<dbReference type="RefSeq" id="WP_028258155.1">
    <property type="nucleotide sequence ID" value="NZ_JRNT01000016.1"/>
</dbReference>
<name>A0A096AJ81_9FIRM</name>
<sequence>MRRTYRWILVGLIVVGALLGGYGIRHFLVHHEPTASSVTKVGIVHLDKLIEINPSYQEYIQAKHELEELKQQYVNEQGTLNAKANVQSSQLAAIASDSAFIQSLNDELQAKIKVKEDTLNADMQRQRQALLAKYLQNHTSTATDIDLRIVNLQLDLVSRVQRVPLNQEDAKQIADEKSAKELELKRLLAQRGPAIERDIQRIHEQVDAELKPMQVKKQQELEAYASTLRAELIRKRDGHIEEQARMVMSHNDLPSPVEWSGQWTKRIQDKEAEVNSLHEAILEDIEMRVAVIAQEKGLDLVLTDEVSNNKGIDITDELIATYKDT</sequence>
<keyword evidence="2" id="KW-1185">Reference proteome</keyword>
<accession>A0A096AJ81</accession>
<dbReference type="AlphaFoldDB" id="A0A096AJ81"/>
<organism evidence="1 2">
    <name type="scientific">Veillonella montpellierensis DNF00314</name>
    <dbReference type="NCBI Taxonomy" id="1401067"/>
    <lineage>
        <taxon>Bacteria</taxon>
        <taxon>Bacillati</taxon>
        <taxon>Bacillota</taxon>
        <taxon>Negativicutes</taxon>
        <taxon>Veillonellales</taxon>
        <taxon>Veillonellaceae</taxon>
        <taxon>Veillonella</taxon>
    </lineage>
</organism>
<protein>
    <submittedName>
        <fullName evidence="1">Uncharacterized protein</fullName>
    </submittedName>
</protein>
<proteinExistence type="predicted"/>
<evidence type="ECO:0000313" key="1">
    <source>
        <dbReference type="EMBL" id="KGF47163.1"/>
    </source>
</evidence>
<gene>
    <name evidence="1" type="ORF">HMPREF0872_05660</name>
</gene>
<dbReference type="EMBL" id="JRNT01000016">
    <property type="protein sequence ID" value="KGF47163.1"/>
    <property type="molecule type" value="Genomic_DNA"/>
</dbReference>
<evidence type="ECO:0000313" key="2">
    <source>
        <dbReference type="Proteomes" id="UP000029628"/>
    </source>
</evidence>
<reference evidence="1 2" key="1">
    <citation type="submission" date="2014-07" db="EMBL/GenBank/DDBJ databases">
        <authorList>
            <person name="McCorrison J."/>
            <person name="Sanka R."/>
            <person name="Torralba M."/>
            <person name="Gillis M."/>
            <person name="Haft D.H."/>
            <person name="Methe B."/>
            <person name="Sutton G."/>
            <person name="Nelson K.E."/>
        </authorList>
    </citation>
    <scope>NUCLEOTIDE SEQUENCE [LARGE SCALE GENOMIC DNA]</scope>
    <source>
        <strain evidence="1 2">DNF00314</strain>
    </source>
</reference>
<dbReference type="Gene3D" id="3.30.910.20">
    <property type="entry name" value="Skp domain"/>
    <property type="match status" value="1"/>
</dbReference>
<comment type="caution">
    <text evidence="1">The sequence shown here is derived from an EMBL/GenBank/DDBJ whole genome shotgun (WGS) entry which is preliminary data.</text>
</comment>
<dbReference type="SUPFAM" id="SSF111384">
    <property type="entry name" value="OmpH-like"/>
    <property type="match status" value="1"/>
</dbReference>